<keyword evidence="1" id="KW-0472">Membrane</keyword>
<feature type="transmembrane region" description="Helical" evidence="1">
    <location>
        <begin position="43"/>
        <end position="66"/>
    </location>
</feature>
<sequence length="83" mass="9451">MKPAHIIRFEKLLAKGRLVYILSTAMLVAVLITFIQYLGDRAISWQGVGLYAFMGAVIAQIDWLILAKRYEAFNNPPDVNRKK</sequence>
<protein>
    <submittedName>
        <fullName evidence="2">Uncharacterized protein</fullName>
    </submittedName>
</protein>
<name>A0A4R6YAK4_9BURK</name>
<organism evidence="2 3">
    <name type="scientific">Hydromonas duriensis</name>
    <dbReference type="NCBI Taxonomy" id="1527608"/>
    <lineage>
        <taxon>Bacteria</taxon>
        <taxon>Pseudomonadati</taxon>
        <taxon>Pseudomonadota</taxon>
        <taxon>Betaproteobacteria</taxon>
        <taxon>Burkholderiales</taxon>
        <taxon>Burkholderiaceae</taxon>
        <taxon>Hydromonas</taxon>
    </lineage>
</organism>
<evidence type="ECO:0000313" key="3">
    <source>
        <dbReference type="Proteomes" id="UP000294480"/>
    </source>
</evidence>
<gene>
    <name evidence="2" type="ORF">DFR44_10347</name>
</gene>
<keyword evidence="1" id="KW-1133">Transmembrane helix</keyword>
<feature type="transmembrane region" description="Helical" evidence="1">
    <location>
        <begin position="18"/>
        <end position="37"/>
    </location>
</feature>
<reference evidence="2 3" key="1">
    <citation type="submission" date="2019-03" db="EMBL/GenBank/DDBJ databases">
        <title>Genomic Encyclopedia of Type Strains, Phase IV (KMG-IV): sequencing the most valuable type-strain genomes for metagenomic binning, comparative biology and taxonomic classification.</title>
        <authorList>
            <person name="Goeker M."/>
        </authorList>
    </citation>
    <scope>NUCLEOTIDE SEQUENCE [LARGE SCALE GENOMIC DNA]</scope>
    <source>
        <strain evidence="2 3">DSM 102852</strain>
    </source>
</reference>
<dbReference type="AlphaFoldDB" id="A0A4R6YAK4"/>
<proteinExistence type="predicted"/>
<dbReference type="EMBL" id="SNZE01000003">
    <property type="protein sequence ID" value="TDR32534.1"/>
    <property type="molecule type" value="Genomic_DNA"/>
</dbReference>
<evidence type="ECO:0000256" key="1">
    <source>
        <dbReference type="SAM" id="Phobius"/>
    </source>
</evidence>
<dbReference type="OrthoDB" id="9850440at2"/>
<keyword evidence="3" id="KW-1185">Reference proteome</keyword>
<comment type="caution">
    <text evidence="2">The sequence shown here is derived from an EMBL/GenBank/DDBJ whole genome shotgun (WGS) entry which is preliminary data.</text>
</comment>
<keyword evidence="1" id="KW-0812">Transmembrane</keyword>
<dbReference type="RefSeq" id="WP_133619084.1">
    <property type="nucleotide sequence ID" value="NZ_SNZE01000003.1"/>
</dbReference>
<accession>A0A4R6YAK4</accession>
<dbReference type="Proteomes" id="UP000294480">
    <property type="component" value="Unassembled WGS sequence"/>
</dbReference>
<evidence type="ECO:0000313" key="2">
    <source>
        <dbReference type="EMBL" id="TDR32534.1"/>
    </source>
</evidence>